<dbReference type="Pfam" id="PF08338">
    <property type="entry name" value="DUF1731"/>
    <property type="match status" value="1"/>
</dbReference>
<dbReference type="Gene3D" id="3.40.50.720">
    <property type="entry name" value="NAD(P)-binding Rossmann-like Domain"/>
    <property type="match status" value="1"/>
</dbReference>
<dbReference type="InterPro" id="IPR001509">
    <property type="entry name" value="Epimerase_deHydtase"/>
</dbReference>
<dbReference type="InterPro" id="IPR013549">
    <property type="entry name" value="DUF1731"/>
</dbReference>
<dbReference type="AlphaFoldDB" id="A0A0J8GWS4"/>
<keyword evidence="5" id="KW-1185">Reference proteome</keyword>
<dbReference type="NCBIfam" id="TIGR01777">
    <property type="entry name" value="yfcH"/>
    <property type="match status" value="1"/>
</dbReference>
<sequence>MKILITGGTGLIGKALIAELINQHEIHVLTRSVRKAKKHMPDQVHLTTKLPKDSKFDFDIIINLAGEPIANRRWSDSQKEKICRSRWDITENLVTRIKQAKVKPSVFISGSAIGYYGRQPSTTKVTENNDMVHPEFTHEVCRMWESLALQAENDSRVCIIRTGLVLAQQGGAIAKMRPAYKLGLGGPISHGQQVMSWISLADHIKALLFLINNEKCQGVYNLTAPNPISNNEFSQTLAKQLNRPNLFRMPSFVLKLIFGEMSDLLLTGQAVYPEKLLNEGFEFSYPELADALRTLK</sequence>
<dbReference type="PATRIC" id="fig|1513271.3.peg.1421"/>
<feature type="domain" description="DUF1731" evidence="3">
    <location>
        <begin position="249"/>
        <end position="294"/>
    </location>
</feature>
<reference evidence="4 5" key="1">
    <citation type="submission" date="2015-04" db="EMBL/GenBank/DDBJ databases">
        <title>Draft Genome Sequence of the Novel Agar-Digesting Marine Bacterium Q1.</title>
        <authorList>
            <person name="Li Y."/>
            <person name="Li D."/>
            <person name="Chen G."/>
            <person name="Du Z."/>
        </authorList>
    </citation>
    <scope>NUCLEOTIDE SEQUENCE [LARGE SCALE GENOMIC DNA]</scope>
    <source>
        <strain evidence="4 5">Q1</strain>
    </source>
</reference>
<evidence type="ECO:0000313" key="5">
    <source>
        <dbReference type="Proteomes" id="UP000037600"/>
    </source>
</evidence>
<dbReference type="EMBL" id="LAZL01000009">
    <property type="protein sequence ID" value="KMT65739.1"/>
    <property type="molecule type" value="Genomic_DNA"/>
</dbReference>
<comment type="similarity">
    <text evidence="1">Belongs to the NAD(P)-dependent epimerase/dehydratase family. SDR39U1 subfamily.</text>
</comment>
<dbReference type="Proteomes" id="UP000037600">
    <property type="component" value="Unassembled WGS sequence"/>
</dbReference>
<gene>
    <name evidence="4" type="ORF">XM47_06925</name>
</gene>
<dbReference type="PANTHER" id="PTHR11092:SF0">
    <property type="entry name" value="EPIMERASE FAMILY PROTEIN SDR39U1"/>
    <property type="match status" value="1"/>
</dbReference>
<evidence type="ECO:0000259" key="2">
    <source>
        <dbReference type="Pfam" id="PF01370"/>
    </source>
</evidence>
<dbReference type="Pfam" id="PF01370">
    <property type="entry name" value="Epimerase"/>
    <property type="match status" value="1"/>
</dbReference>
<evidence type="ECO:0000259" key="3">
    <source>
        <dbReference type="Pfam" id="PF08338"/>
    </source>
</evidence>
<dbReference type="STRING" id="1513271.XM47_06925"/>
<name>A0A0J8GWS4_9ALTE</name>
<dbReference type="InterPro" id="IPR010099">
    <property type="entry name" value="SDR39U1"/>
</dbReference>
<comment type="caution">
    <text evidence="4">The sequence shown here is derived from an EMBL/GenBank/DDBJ whole genome shotgun (WGS) entry which is preliminary data.</text>
</comment>
<evidence type="ECO:0000256" key="1">
    <source>
        <dbReference type="ARBA" id="ARBA00009353"/>
    </source>
</evidence>
<dbReference type="PANTHER" id="PTHR11092">
    <property type="entry name" value="SUGAR NUCLEOTIDE EPIMERASE RELATED"/>
    <property type="match status" value="1"/>
</dbReference>
<feature type="domain" description="NAD-dependent epimerase/dehydratase" evidence="2">
    <location>
        <begin position="3"/>
        <end position="222"/>
    </location>
</feature>
<dbReference type="InterPro" id="IPR036291">
    <property type="entry name" value="NAD(P)-bd_dom_sf"/>
</dbReference>
<dbReference type="RefSeq" id="WP_048691083.1">
    <property type="nucleotide sequence ID" value="NZ_KQ130486.1"/>
</dbReference>
<proteinExistence type="inferred from homology"/>
<accession>A0A0J8GWS4</accession>
<dbReference type="OrthoDB" id="9801773at2"/>
<dbReference type="SUPFAM" id="SSF51735">
    <property type="entry name" value="NAD(P)-binding Rossmann-fold domains"/>
    <property type="match status" value="1"/>
</dbReference>
<evidence type="ECO:0000313" key="4">
    <source>
        <dbReference type="EMBL" id="KMT65739.1"/>
    </source>
</evidence>
<protein>
    <submittedName>
        <fullName evidence="4">Epimerase</fullName>
    </submittedName>
</protein>
<organism evidence="4 5">
    <name type="scientific">Catenovulum maritimum</name>
    <dbReference type="NCBI Taxonomy" id="1513271"/>
    <lineage>
        <taxon>Bacteria</taxon>
        <taxon>Pseudomonadati</taxon>
        <taxon>Pseudomonadota</taxon>
        <taxon>Gammaproteobacteria</taxon>
        <taxon>Alteromonadales</taxon>
        <taxon>Alteromonadaceae</taxon>
        <taxon>Catenovulum</taxon>
    </lineage>
</organism>